<dbReference type="Proteomes" id="UP000266391">
    <property type="component" value="Unassembled WGS sequence"/>
</dbReference>
<reference evidence="2 4" key="2">
    <citation type="submission" date="2018-08" db="EMBL/GenBank/DDBJ databases">
        <title>A genome reference for cultivated species of the human gut microbiota.</title>
        <authorList>
            <person name="Zou Y."/>
            <person name="Xue W."/>
            <person name="Luo G."/>
        </authorList>
    </citation>
    <scope>NUCLEOTIDE SEQUENCE [LARGE SCALE GENOMIC DNA]</scope>
    <source>
        <strain evidence="2 4">AM32-8LB</strain>
    </source>
</reference>
<dbReference type="RefSeq" id="WP_055170417.1">
    <property type="nucleotide sequence ID" value="NZ_CYXX01000021.1"/>
</dbReference>
<evidence type="ECO:0000313" key="2">
    <source>
        <dbReference type="EMBL" id="RHC99900.1"/>
    </source>
</evidence>
<name>A0A173V514_9FIRM</name>
<evidence type="ECO:0000313" key="3">
    <source>
        <dbReference type="Proteomes" id="UP000095453"/>
    </source>
</evidence>
<accession>A0A173V514</accession>
<dbReference type="EMBL" id="QSIQ01000031">
    <property type="protein sequence ID" value="RHC99900.1"/>
    <property type="molecule type" value="Genomic_DNA"/>
</dbReference>
<gene>
    <name evidence="2" type="ORF">DW813_14620</name>
    <name evidence="1" type="ORF">ERS852444_02539</name>
</gene>
<protein>
    <submittedName>
        <fullName evidence="1">Uncharacterized protein</fullName>
    </submittedName>
</protein>
<evidence type="ECO:0000313" key="4">
    <source>
        <dbReference type="Proteomes" id="UP000266391"/>
    </source>
</evidence>
<sequence length="230" mass="27813">MAKKKIKEISLVEMVEIDEKNMVTEIYNIRKQENYTSNYKDYCIDYIEYKSIEDKIQNVELQLLNLLGDRTKKGGVSYWRFRYEYRKLKDEKNVQLPELEILSQDFNELLNKMNSARNYLHHMTDAKFIEWANYRKKQMMDYPGVFGKWPDSVIVSDGYEKVSAEWLWQLVLHQIELKKDVRKILQQMKRDYSRIYGKSMRIEKNWREVLDNSAFEISKNGIKRYNGDID</sequence>
<dbReference type="EMBL" id="CYXX01000021">
    <property type="protein sequence ID" value="CUN22114.1"/>
    <property type="molecule type" value="Genomic_DNA"/>
</dbReference>
<reference evidence="1 3" key="1">
    <citation type="submission" date="2015-09" db="EMBL/GenBank/DDBJ databases">
        <authorList>
            <consortium name="Pathogen Informatics"/>
        </authorList>
    </citation>
    <scope>NUCLEOTIDE SEQUENCE [LARGE SCALE GENOMIC DNA]</scope>
    <source>
        <strain evidence="1 3">2789STDY5608887</strain>
    </source>
</reference>
<proteinExistence type="predicted"/>
<dbReference type="Proteomes" id="UP000095453">
    <property type="component" value="Unassembled WGS sequence"/>
</dbReference>
<dbReference type="AlphaFoldDB" id="A0A173V514"/>
<evidence type="ECO:0000313" key="1">
    <source>
        <dbReference type="EMBL" id="CUN22114.1"/>
    </source>
</evidence>
<organism evidence="1 3">
    <name type="scientific">Roseburia inulinivorans</name>
    <dbReference type="NCBI Taxonomy" id="360807"/>
    <lineage>
        <taxon>Bacteria</taxon>
        <taxon>Bacillati</taxon>
        <taxon>Bacillota</taxon>
        <taxon>Clostridia</taxon>
        <taxon>Lachnospirales</taxon>
        <taxon>Lachnospiraceae</taxon>
        <taxon>Roseburia</taxon>
    </lineage>
</organism>